<proteinExistence type="predicted"/>
<dbReference type="SUPFAM" id="SSF50969">
    <property type="entry name" value="YVTN repeat-like/Quinoprotein amine dehydrogenase"/>
    <property type="match status" value="1"/>
</dbReference>
<dbReference type="RefSeq" id="WP_165119822.1">
    <property type="nucleotide sequence ID" value="NZ_JAAKZG010000009.1"/>
</dbReference>
<feature type="signal peptide" evidence="1">
    <location>
        <begin position="1"/>
        <end position="24"/>
    </location>
</feature>
<keyword evidence="3" id="KW-1185">Reference proteome</keyword>
<sequence length="399" mass="42363">MLHLLKTVSVAALLAGIAATASFAEENTAWRLFISDHGEPVVRALDAGSGRELGKFATKVPTSLARSDSGKTIFAVQGKGDIVQAISSGISIGDHGDHGDLKIEDAKLLDVEFAGKKPSHFVDHGGDIALFFDGEGVARTTSETDVLDGKADFRETKTDAPHHGLAVAFDGHVLLTEPNKEKPDELPVGIRVVDASGAQVGDVHSCPGLHGEAASGNILAIACAKGLLIVKSGDKEPSIEFLPYSETLPEGKTTTLVGGRGLQYFLGNYGPSAVVLIDSTSKEAFRRIELPTRRVHFAVDPVRPKFAYVFTEDGMIHQLDVVSGAITKSLPLTDPYSMDGHWSDPRPRIAVADDAIYVTDPLKSTLHVIDAKSFEKTKDISVEGKPFNIVAVGGSGETH</sequence>
<accession>A0A7C9R9Q9</accession>
<organism evidence="2 3">
    <name type="scientific">Mesorhizobium zhangyense</name>
    <dbReference type="NCBI Taxonomy" id="1776730"/>
    <lineage>
        <taxon>Bacteria</taxon>
        <taxon>Pseudomonadati</taxon>
        <taxon>Pseudomonadota</taxon>
        <taxon>Alphaproteobacteria</taxon>
        <taxon>Hyphomicrobiales</taxon>
        <taxon>Phyllobacteriaceae</taxon>
        <taxon>Mesorhizobium</taxon>
    </lineage>
</organism>
<dbReference type="InterPro" id="IPR047697">
    <property type="entry name" value="AztD-like"/>
</dbReference>
<protein>
    <recommendedName>
        <fullName evidence="4">Beta-propeller fold lactonase family protein</fullName>
    </recommendedName>
</protein>
<comment type="caution">
    <text evidence="2">The sequence shown here is derived from an EMBL/GenBank/DDBJ whole genome shotgun (WGS) entry which is preliminary data.</text>
</comment>
<dbReference type="Proteomes" id="UP000481252">
    <property type="component" value="Unassembled WGS sequence"/>
</dbReference>
<dbReference type="AlphaFoldDB" id="A0A7C9R9Q9"/>
<dbReference type="InterPro" id="IPR011044">
    <property type="entry name" value="Quino_amine_DH_bsu"/>
</dbReference>
<evidence type="ECO:0008006" key="4">
    <source>
        <dbReference type="Google" id="ProtNLM"/>
    </source>
</evidence>
<keyword evidence="1" id="KW-0732">Signal</keyword>
<reference evidence="2 3" key="1">
    <citation type="submission" date="2020-02" db="EMBL/GenBank/DDBJ databases">
        <title>Genome sequence of the type strain CGMCC 1.15528 of Mesorhizobium zhangyense.</title>
        <authorList>
            <person name="Gao J."/>
            <person name="Sun J."/>
        </authorList>
    </citation>
    <scope>NUCLEOTIDE SEQUENCE [LARGE SCALE GENOMIC DNA]</scope>
    <source>
        <strain evidence="2 3">CGMCC 1.15528</strain>
    </source>
</reference>
<dbReference type="EMBL" id="JAAKZG010000009">
    <property type="protein sequence ID" value="NGN43396.1"/>
    <property type="molecule type" value="Genomic_DNA"/>
</dbReference>
<evidence type="ECO:0000313" key="3">
    <source>
        <dbReference type="Proteomes" id="UP000481252"/>
    </source>
</evidence>
<dbReference type="InterPro" id="IPR015943">
    <property type="entry name" value="WD40/YVTN_repeat-like_dom_sf"/>
</dbReference>
<gene>
    <name evidence="2" type="ORF">G6N74_20200</name>
</gene>
<dbReference type="Gene3D" id="2.130.10.10">
    <property type="entry name" value="YVTN repeat-like/Quinoprotein amine dehydrogenase"/>
    <property type="match status" value="1"/>
</dbReference>
<evidence type="ECO:0000256" key="1">
    <source>
        <dbReference type="SAM" id="SignalP"/>
    </source>
</evidence>
<evidence type="ECO:0000313" key="2">
    <source>
        <dbReference type="EMBL" id="NGN43396.1"/>
    </source>
</evidence>
<dbReference type="NCBIfam" id="NF038015">
    <property type="entry name" value="AztD"/>
    <property type="match status" value="1"/>
</dbReference>
<feature type="chain" id="PRO_5029001716" description="Beta-propeller fold lactonase family protein" evidence="1">
    <location>
        <begin position="25"/>
        <end position="399"/>
    </location>
</feature>
<name>A0A7C9R9Q9_9HYPH</name>